<dbReference type="SUPFAM" id="SSF53850">
    <property type="entry name" value="Periplasmic binding protein-like II"/>
    <property type="match status" value="1"/>
</dbReference>
<dbReference type="AlphaFoldDB" id="A0A094QSX2"/>
<dbReference type="GO" id="GO:0030288">
    <property type="term" value="C:outer membrane-bounded periplasmic space"/>
    <property type="evidence" value="ECO:0007669"/>
    <property type="project" value="TreeGrafter"/>
</dbReference>
<comment type="caution">
    <text evidence="2">The sequence shown here is derived from an EMBL/GenBank/DDBJ whole genome shotgun (WGS) entry which is preliminary data.</text>
</comment>
<dbReference type="GO" id="GO:0030976">
    <property type="term" value="F:thiamine pyrophosphate binding"/>
    <property type="evidence" value="ECO:0007669"/>
    <property type="project" value="TreeGrafter"/>
</dbReference>
<dbReference type="Pfam" id="PF13343">
    <property type="entry name" value="SBP_bac_6"/>
    <property type="match status" value="1"/>
</dbReference>
<organism evidence="2">
    <name type="scientific">freshwater metagenome</name>
    <dbReference type="NCBI Taxonomy" id="449393"/>
    <lineage>
        <taxon>unclassified sequences</taxon>
        <taxon>metagenomes</taxon>
        <taxon>ecological metagenomes</taxon>
    </lineage>
</organism>
<evidence type="ECO:0000313" key="2">
    <source>
        <dbReference type="EMBL" id="KGA17896.1"/>
    </source>
</evidence>
<keyword evidence="1" id="KW-0732">Signal</keyword>
<dbReference type="EMBL" id="JNSK01000034">
    <property type="protein sequence ID" value="KGA17896.1"/>
    <property type="molecule type" value="Genomic_DNA"/>
</dbReference>
<accession>A0A094QSX2</accession>
<dbReference type="PANTHER" id="PTHR30006:SF2">
    <property type="entry name" value="ABC TRANSPORTER SUBSTRATE-BINDING PROTEIN"/>
    <property type="match status" value="1"/>
</dbReference>
<dbReference type="GO" id="GO:0015888">
    <property type="term" value="P:thiamine transport"/>
    <property type="evidence" value="ECO:0007669"/>
    <property type="project" value="TreeGrafter"/>
</dbReference>
<proteinExistence type="predicted"/>
<dbReference type="PANTHER" id="PTHR30006">
    <property type="entry name" value="THIAMINE-BINDING PERIPLASMIC PROTEIN-RELATED"/>
    <property type="match status" value="1"/>
</dbReference>
<name>A0A094QSX2_9ZZZZ</name>
<dbReference type="Gene3D" id="3.40.190.10">
    <property type="entry name" value="Periplasmic binding protein-like II"/>
    <property type="match status" value="2"/>
</dbReference>
<dbReference type="GO" id="GO:0030975">
    <property type="term" value="F:thiamine binding"/>
    <property type="evidence" value="ECO:0007669"/>
    <property type="project" value="TreeGrafter"/>
</dbReference>
<evidence type="ECO:0000256" key="1">
    <source>
        <dbReference type="ARBA" id="ARBA00022729"/>
    </source>
</evidence>
<evidence type="ECO:0008006" key="3">
    <source>
        <dbReference type="Google" id="ProtNLM"/>
    </source>
</evidence>
<reference evidence="2" key="1">
    <citation type="submission" date="2014-05" db="EMBL/GenBank/DDBJ databases">
        <title>Key roles for freshwater Actinobacteria revealed by deep metagenomic sequencing.</title>
        <authorList>
            <person name="Ghai R."/>
            <person name="Mizuno C.M."/>
            <person name="Picazo A."/>
            <person name="Camacho A."/>
            <person name="Rodriguez-Valera F."/>
        </authorList>
    </citation>
    <scope>NUCLEOTIDE SEQUENCE</scope>
</reference>
<protein>
    <recommendedName>
        <fullName evidence="3">ABC transporter substrate-binding protein</fullName>
    </recommendedName>
</protein>
<sequence length="376" mass="40085">MKFNKLTKSAVVLSVAAVLAVPTYAVSSANAAASASTWTSAKQAGGIAKIAAACKKEGQLNIIATPVDWANYGEIIDNFKKKYKVKIDSNIPDGSSQDEIDQANALKGTKRSPDVFDMGTTVGYKYIDTHYAPYKVTNWKKIPANLKDPQGRLTPNYTGVMTIGYDGALGTITKLDDLLDPKFKGVVALNGDPTKASAGLNGLFMTSLATGGTLDDISKGVEWFKKLKASGNFINVDPNTATIDSGQTRVVFDWTYNHKSHQDRFKAAGKSWKTFTPKGAEVGSWYNAGVSPWAPHPACARLWMEFIYSPEGSNSWAKGGASPVIWPMMIKDKTASKAAIAVIGSGTGVARVASPDQLAAANTYLVANWAAAVGTR</sequence>
<gene>
    <name evidence="2" type="ORF">GM50_10410</name>
</gene>